<dbReference type="OrthoDB" id="3173587at2"/>
<dbReference type="InterPro" id="IPR045751">
    <property type="entry name" value="DUF6179"/>
</dbReference>
<organism evidence="1 2">
    <name type="scientific">Clostridium puniceum</name>
    <dbReference type="NCBI Taxonomy" id="29367"/>
    <lineage>
        <taxon>Bacteria</taxon>
        <taxon>Bacillati</taxon>
        <taxon>Bacillota</taxon>
        <taxon>Clostridia</taxon>
        <taxon>Eubacteriales</taxon>
        <taxon>Clostridiaceae</taxon>
        <taxon>Clostridium</taxon>
    </lineage>
</organism>
<proteinExistence type="predicted"/>
<protein>
    <submittedName>
        <fullName evidence="1">Uncharacterized protein</fullName>
    </submittedName>
</protein>
<reference evidence="1 2" key="1">
    <citation type="submission" date="2016-05" db="EMBL/GenBank/DDBJ databases">
        <title>Microbial solvent formation.</title>
        <authorList>
            <person name="Poehlein A."/>
            <person name="Montoya Solano J.D."/>
            <person name="Flitsch S."/>
            <person name="Krabben P."/>
            <person name="Duerre P."/>
            <person name="Daniel R."/>
        </authorList>
    </citation>
    <scope>NUCLEOTIDE SEQUENCE [LARGE SCALE GENOMIC DNA]</scope>
    <source>
        <strain evidence="1 2">DSM 2619</strain>
    </source>
</reference>
<dbReference type="Pfam" id="PF19677">
    <property type="entry name" value="DUF6179"/>
    <property type="match status" value="1"/>
</dbReference>
<keyword evidence="2" id="KW-1185">Reference proteome</keyword>
<name>A0A1S8TVU5_9CLOT</name>
<dbReference type="STRING" id="29367.CLPUN_07220"/>
<sequence>MDKFIEKNNYIRLDQLNEQNFFKEILIKCHEKNLLETSFLEKLNYERLDILKTQLTYYTKDCSSSVMVEIAENILDCIDYTIGIYLKAFKDIDFLLRDLKQTKLFNIFINGQDLIKEKIFEGRKLLSEIQNNKLKVSNFSYNDTIDYGIPLFFKEYEYFYSAHETPGSIDYQLFATELNNIGIEYINDYLKILNLENNFCNNFNIDDINELLKGYDKHCDELLINIFELILINSLGSIICDKDVTILNISALDREQIKSKLSNLSFEELLAELFNYSKKCCLILNIKDSELIKYIKKSIIKIAPLIKESLALNKLETMFISFNLNNNHDGITSYIDGKKSSNTYFRHLIKKIMACPVSMDKVQLIKNNIHSLEDLIDILEADCLYGNEFYDLFKSLSQLEIALLLKNLPNLNFESDYKKEWHLKFSKYFSALSEEDKKVIRKLEEQIKLA</sequence>
<accession>A0A1S8TVU5</accession>
<evidence type="ECO:0000313" key="1">
    <source>
        <dbReference type="EMBL" id="OOM81860.1"/>
    </source>
</evidence>
<comment type="caution">
    <text evidence="1">The sequence shown here is derived from an EMBL/GenBank/DDBJ whole genome shotgun (WGS) entry which is preliminary data.</text>
</comment>
<dbReference type="AlphaFoldDB" id="A0A1S8TVU5"/>
<gene>
    <name evidence="1" type="ORF">CLPUN_07220</name>
</gene>
<dbReference type="EMBL" id="LZZM01000043">
    <property type="protein sequence ID" value="OOM81860.1"/>
    <property type="molecule type" value="Genomic_DNA"/>
</dbReference>
<evidence type="ECO:0000313" key="2">
    <source>
        <dbReference type="Proteomes" id="UP000190890"/>
    </source>
</evidence>
<dbReference type="Proteomes" id="UP000190890">
    <property type="component" value="Unassembled WGS sequence"/>
</dbReference>
<dbReference type="RefSeq" id="WP_077846006.1">
    <property type="nucleotide sequence ID" value="NZ_LZZM01000043.1"/>
</dbReference>